<evidence type="ECO:0000313" key="4">
    <source>
        <dbReference type="Proteomes" id="UP001476950"/>
    </source>
</evidence>
<keyword evidence="4" id="KW-1185">Reference proteome</keyword>
<evidence type="ECO:0000256" key="1">
    <source>
        <dbReference type="SAM" id="MobiDB-lite"/>
    </source>
</evidence>
<gene>
    <name evidence="3" type="ORF">NDI38_28620</name>
</gene>
<sequence length="265" mass="29782">MVTRKDGTQPRPSWGDRPKPQDSTEPTYTRPKRKADWFGGLLLLAQFLSAAFTIWLIWQSVEVYVQVGSAIASHTLTTTLPKWLDWFIAHTWFIGAIVKWFLDGGVALVSIAAMLALYIILQIGEVAPLLLENSPRTLRRLIGSIASHNRMPIGAKDHRTVQFLKEKHNAIPTAWVDSIYTAKWICYGVDFLICLLACPPIRGGWDRLQIVMAAPTMSDFDFVNAAKIAITLFAVEVGFFVYLWIKRGRTILNTPEPNAEQANEA</sequence>
<feature type="transmembrane region" description="Helical" evidence="2">
    <location>
        <begin position="108"/>
        <end position="131"/>
    </location>
</feature>
<feature type="compositionally biased region" description="Basic and acidic residues" evidence="1">
    <location>
        <begin position="1"/>
        <end position="22"/>
    </location>
</feature>
<proteinExistence type="predicted"/>
<reference evidence="3 4" key="1">
    <citation type="submission" date="2022-04" db="EMBL/GenBank/DDBJ databases">
        <title>Positive selection, recombination, and allopatry shape intraspecific diversity of widespread and dominant cyanobacteria.</title>
        <authorList>
            <person name="Wei J."/>
            <person name="Shu W."/>
            <person name="Hu C."/>
        </authorList>
    </citation>
    <scope>NUCLEOTIDE SEQUENCE [LARGE SCALE GENOMIC DNA]</scope>
    <source>
        <strain evidence="3 4">AS-A4</strain>
    </source>
</reference>
<name>A0ABV0KT82_9CYAN</name>
<accession>A0ABV0KT82</accession>
<dbReference type="EMBL" id="JAMPLM010000062">
    <property type="protein sequence ID" value="MEP1062342.1"/>
    <property type="molecule type" value="Genomic_DNA"/>
</dbReference>
<protein>
    <submittedName>
        <fullName evidence="3">Uncharacterized protein</fullName>
    </submittedName>
</protein>
<dbReference type="RefSeq" id="WP_190446161.1">
    <property type="nucleotide sequence ID" value="NZ_JAMPLM010000062.1"/>
</dbReference>
<evidence type="ECO:0000256" key="2">
    <source>
        <dbReference type="SAM" id="Phobius"/>
    </source>
</evidence>
<dbReference type="Proteomes" id="UP001476950">
    <property type="component" value="Unassembled WGS sequence"/>
</dbReference>
<feature type="transmembrane region" description="Helical" evidence="2">
    <location>
        <begin position="37"/>
        <end position="58"/>
    </location>
</feature>
<organism evidence="3 4">
    <name type="scientific">Stenomitos frigidus AS-A4</name>
    <dbReference type="NCBI Taxonomy" id="2933935"/>
    <lineage>
        <taxon>Bacteria</taxon>
        <taxon>Bacillati</taxon>
        <taxon>Cyanobacteriota</taxon>
        <taxon>Cyanophyceae</taxon>
        <taxon>Leptolyngbyales</taxon>
        <taxon>Leptolyngbyaceae</taxon>
        <taxon>Stenomitos</taxon>
    </lineage>
</organism>
<keyword evidence="2" id="KW-1133">Transmembrane helix</keyword>
<comment type="caution">
    <text evidence="3">The sequence shown here is derived from an EMBL/GenBank/DDBJ whole genome shotgun (WGS) entry which is preliminary data.</text>
</comment>
<feature type="region of interest" description="Disordered" evidence="1">
    <location>
        <begin position="1"/>
        <end position="31"/>
    </location>
</feature>
<keyword evidence="2" id="KW-0472">Membrane</keyword>
<feature type="transmembrane region" description="Helical" evidence="2">
    <location>
        <begin position="83"/>
        <end position="102"/>
    </location>
</feature>
<feature type="transmembrane region" description="Helical" evidence="2">
    <location>
        <begin position="225"/>
        <end position="245"/>
    </location>
</feature>
<keyword evidence="2" id="KW-0812">Transmembrane</keyword>
<evidence type="ECO:0000313" key="3">
    <source>
        <dbReference type="EMBL" id="MEP1062342.1"/>
    </source>
</evidence>